<evidence type="ECO:0000256" key="2">
    <source>
        <dbReference type="SAM" id="SignalP"/>
    </source>
</evidence>
<feature type="chain" id="PRO_5009582384" description="Cytochrome c-type biogenesis protein CcmF C-terminal domain-containing protein" evidence="2">
    <location>
        <begin position="29"/>
        <end position="311"/>
    </location>
</feature>
<evidence type="ECO:0008006" key="5">
    <source>
        <dbReference type="Google" id="ProtNLM"/>
    </source>
</evidence>
<comment type="caution">
    <text evidence="3">The sequence shown here is derived from an EMBL/GenBank/DDBJ whole genome shotgun (WGS) entry which is preliminary data.</text>
</comment>
<dbReference type="Proteomes" id="UP000179281">
    <property type="component" value="Unassembled WGS sequence"/>
</dbReference>
<dbReference type="STRING" id="1798653.A3G64_00015"/>
<dbReference type="EMBL" id="MHLD01000008">
    <property type="protein sequence ID" value="OGZ02748.1"/>
    <property type="molecule type" value="Genomic_DNA"/>
</dbReference>
<name>A0A1G2CQM2_9BACT</name>
<sequence>MTLRTPLLVLFVVGAAAIAAAPLLNAHAVTVGPAKQEFSSDPGETLRGTAYVKNETAKAAMFFPSFEEFTEEEGSRRYFTREGGLSSWIAPLLPVSLAPGEGKTLPLIINVPKDAPPGSHFAVIWWSTADPAKLKEGQVTIAAKAGALLYLTVSGEAYRSAQIVSFRAEGGRRFFGGLPIRFSVLIKNEGNVYEKPMGTLTLTNLFGGESARVKVNEFGSQVLPRSQKTLPDIELAGDRFLFGPYRANLDLVYGENAHLSAQTWVFVMPPEALVWMIAIILVIGGAPFVIKKYNAWILRKASRSRTPQRRS</sequence>
<dbReference type="AlphaFoldDB" id="A0A1G2CQM2"/>
<protein>
    <recommendedName>
        <fullName evidence="5">Cytochrome c-type biogenesis protein CcmF C-terminal domain-containing protein</fullName>
    </recommendedName>
</protein>
<evidence type="ECO:0000313" key="3">
    <source>
        <dbReference type="EMBL" id="OGZ02748.1"/>
    </source>
</evidence>
<keyword evidence="1" id="KW-0812">Transmembrane</keyword>
<gene>
    <name evidence="3" type="ORF">A3G64_00015</name>
</gene>
<reference evidence="3 4" key="1">
    <citation type="journal article" date="2016" name="Nat. Commun.">
        <title>Thousands of microbial genomes shed light on interconnected biogeochemical processes in an aquifer system.</title>
        <authorList>
            <person name="Anantharaman K."/>
            <person name="Brown C.T."/>
            <person name="Hug L.A."/>
            <person name="Sharon I."/>
            <person name="Castelle C.J."/>
            <person name="Probst A.J."/>
            <person name="Thomas B.C."/>
            <person name="Singh A."/>
            <person name="Wilkins M.J."/>
            <person name="Karaoz U."/>
            <person name="Brodie E.L."/>
            <person name="Williams K.H."/>
            <person name="Hubbard S.S."/>
            <person name="Banfield J.F."/>
        </authorList>
    </citation>
    <scope>NUCLEOTIDE SEQUENCE [LARGE SCALE GENOMIC DNA]</scope>
</reference>
<organism evidence="3 4">
    <name type="scientific">Candidatus Liptonbacteria bacterium RIFCSPLOWO2_12_FULL_60_15</name>
    <dbReference type="NCBI Taxonomy" id="1798653"/>
    <lineage>
        <taxon>Bacteria</taxon>
        <taxon>Candidatus Liptoniibacteriota</taxon>
    </lineage>
</organism>
<keyword evidence="1" id="KW-0472">Membrane</keyword>
<keyword evidence="2" id="KW-0732">Signal</keyword>
<proteinExistence type="predicted"/>
<feature type="transmembrane region" description="Helical" evidence="1">
    <location>
        <begin position="272"/>
        <end position="290"/>
    </location>
</feature>
<accession>A0A1G2CQM2</accession>
<keyword evidence="1" id="KW-1133">Transmembrane helix</keyword>
<evidence type="ECO:0000256" key="1">
    <source>
        <dbReference type="SAM" id="Phobius"/>
    </source>
</evidence>
<evidence type="ECO:0000313" key="4">
    <source>
        <dbReference type="Proteomes" id="UP000179281"/>
    </source>
</evidence>
<feature type="signal peptide" evidence="2">
    <location>
        <begin position="1"/>
        <end position="28"/>
    </location>
</feature>